<dbReference type="InterPro" id="IPR027417">
    <property type="entry name" value="P-loop_NTPase"/>
</dbReference>
<evidence type="ECO:0000259" key="1">
    <source>
        <dbReference type="Pfam" id="PF13521"/>
    </source>
</evidence>
<dbReference type="EMBL" id="BATJ01000004">
    <property type="protein sequence ID" value="GAD66699.1"/>
    <property type="molecule type" value="Genomic_DNA"/>
</dbReference>
<sequence>MMKPVIISGGPGAGKTSLIRALGARGIATFEEASRRLIEQQSGLPDGILPWDDLPGFARLCFDVMCVQKQQAATCPVALLDRGIPDICAYLMEAGLAVDQAYRTECEGYHPQVLMCRPEASIYVQDEVRPYPFEQALVIHEQLIATYRTLGFDVIEVPFASLALRARFVIDVLGLEQAQARGN</sequence>
<keyword evidence="3" id="KW-1185">Reference proteome</keyword>
<name>U3BA53_VIBPR</name>
<protein>
    <recommendedName>
        <fullName evidence="1">NadR/Ttd14 AAA domain-containing protein</fullName>
    </recommendedName>
</protein>
<evidence type="ECO:0000313" key="3">
    <source>
        <dbReference type="Proteomes" id="UP000016570"/>
    </source>
</evidence>
<dbReference type="Pfam" id="PF13521">
    <property type="entry name" value="AAA_28"/>
    <property type="match status" value="1"/>
</dbReference>
<accession>U3BA53</accession>
<dbReference type="SUPFAM" id="SSF52540">
    <property type="entry name" value="P-loop containing nucleoside triphosphate hydrolases"/>
    <property type="match status" value="1"/>
</dbReference>
<dbReference type="Gene3D" id="3.40.50.300">
    <property type="entry name" value="P-loop containing nucleotide triphosphate hydrolases"/>
    <property type="match status" value="1"/>
</dbReference>
<dbReference type="STRING" id="1219065.VPR01S_04_03030"/>
<reference evidence="2 3" key="1">
    <citation type="submission" date="2013-09" db="EMBL/GenBank/DDBJ databases">
        <title>Whole genome shotgun sequence of Vibrio proteolyticus NBRC 13287.</title>
        <authorList>
            <person name="Isaki S."/>
            <person name="Hosoyama A."/>
            <person name="Numata M."/>
            <person name="Hashimoto M."/>
            <person name="Hosoyama Y."/>
            <person name="Tsuchikane K."/>
            <person name="Noguchi M."/>
            <person name="Hirakata S."/>
            <person name="Ichikawa N."/>
            <person name="Ohji S."/>
            <person name="Yamazoe A."/>
            <person name="Fujita N."/>
        </authorList>
    </citation>
    <scope>NUCLEOTIDE SEQUENCE [LARGE SCALE GENOMIC DNA]</scope>
    <source>
        <strain evidence="2 3">NBRC 13287</strain>
    </source>
</reference>
<proteinExistence type="predicted"/>
<feature type="domain" description="NadR/Ttd14 AAA" evidence="1">
    <location>
        <begin position="5"/>
        <end position="163"/>
    </location>
</feature>
<dbReference type="AlphaFoldDB" id="U3BA53"/>
<organism evidence="2 3">
    <name type="scientific">Vibrio proteolyticus NBRC 13287</name>
    <dbReference type="NCBI Taxonomy" id="1219065"/>
    <lineage>
        <taxon>Bacteria</taxon>
        <taxon>Pseudomonadati</taxon>
        <taxon>Pseudomonadota</taxon>
        <taxon>Gammaproteobacteria</taxon>
        <taxon>Vibrionales</taxon>
        <taxon>Vibrionaceae</taxon>
        <taxon>Vibrio</taxon>
    </lineage>
</organism>
<evidence type="ECO:0000313" key="2">
    <source>
        <dbReference type="EMBL" id="GAD66699.1"/>
    </source>
</evidence>
<gene>
    <name evidence="2" type="ORF">VPR01S_04_03030</name>
</gene>
<dbReference type="InterPro" id="IPR038727">
    <property type="entry name" value="NadR/Ttd14_AAA_dom"/>
</dbReference>
<comment type="caution">
    <text evidence="2">The sequence shown here is derived from an EMBL/GenBank/DDBJ whole genome shotgun (WGS) entry which is preliminary data.</text>
</comment>
<dbReference type="eggNOG" id="COG3911">
    <property type="taxonomic scope" value="Bacteria"/>
</dbReference>
<dbReference type="Proteomes" id="UP000016570">
    <property type="component" value="Unassembled WGS sequence"/>
</dbReference>